<comment type="subcellular location">
    <subcellularLocation>
        <location evidence="1">Nucleus</location>
    </subcellularLocation>
</comment>
<dbReference type="Proteomes" id="UP000887578">
    <property type="component" value="Unplaced"/>
</dbReference>
<dbReference type="GO" id="GO:0005737">
    <property type="term" value="C:cytoplasm"/>
    <property type="evidence" value="ECO:0007669"/>
    <property type="project" value="TreeGrafter"/>
</dbReference>
<dbReference type="GO" id="GO:0043488">
    <property type="term" value="P:regulation of mRNA stability"/>
    <property type="evidence" value="ECO:0007669"/>
    <property type="project" value="InterPro"/>
</dbReference>
<evidence type="ECO:0000256" key="4">
    <source>
        <dbReference type="ARBA" id="ARBA00022723"/>
    </source>
</evidence>
<dbReference type="GO" id="GO:0008143">
    <property type="term" value="F:poly(A) binding"/>
    <property type="evidence" value="ECO:0007669"/>
    <property type="project" value="InterPro"/>
</dbReference>
<keyword evidence="4 9" id="KW-0479">Metal-binding</keyword>
<evidence type="ECO:0000256" key="9">
    <source>
        <dbReference type="PROSITE-ProRule" id="PRU00723"/>
    </source>
</evidence>
<keyword evidence="6 9" id="KW-0863">Zinc-finger</keyword>
<feature type="compositionally biased region" description="Polar residues" evidence="10">
    <location>
        <begin position="223"/>
        <end position="237"/>
    </location>
</feature>
<feature type="compositionally biased region" description="Basic residues" evidence="10">
    <location>
        <begin position="113"/>
        <end position="124"/>
    </location>
</feature>
<evidence type="ECO:0000256" key="2">
    <source>
        <dbReference type="ARBA" id="ARBA00008423"/>
    </source>
</evidence>
<organism evidence="12 13">
    <name type="scientific">Panagrolaimus davidi</name>
    <dbReference type="NCBI Taxonomy" id="227884"/>
    <lineage>
        <taxon>Eukaryota</taxon>
        <taxon>Metazoa</taxon>
        <taxon>Ecdysozoa</taxon>
        <taxon>Nematoda</taxon>
        <taxon>Chromadorea</taxon>
        <taxon>Rhabditida</taxon>
        <taxon>Tylenchina</taxon>
        <taxon>Panagrolaimomorpha</taxon>
        <taxon>Panagrolaimoidea</taxon>
        <taxon>Panagrolaimidae</taxon>
        <taxon>Panagrolaimus</taxon>
    </lineage>
</organism>
<feature type="region of interest" description="Disordered" evidence="10">
    <location>
        <begin position="43"/>
        <end position="254"/>
    </location>
</feature>
<dbReference type="PANTHER" id="PTHR14738">
    <property type="entry name" value="ZINC FINGER CCCH DOMAIN-CONTAINING PROTEIN 14"/>
    <property type="match status" value="1"/>
</dbReference>
<evidence type="ECO:0000256" key="8">
    <source>
        <dbReference type="ARBA" id="ARBA00023242"/>
    </source>
</evidence>
<protein>
    <recommendedName>
        <fullName evidence="3">Zinc finger CCCH domain-containing protein 14</fullName>
    </recommendedName>
</protein>
<keyword evidence="8" id="KW-0539">Nucleus</keyword>
<dbReference type="AlphaFoldDB" id="A0A914PTU5"/>
<dbReference type="Pfam" id="PF14608">
    <property type="entry name" value="zf-CCCH_2"/>
    <property type="match status" value="3"/>
</dbReference>
<comment type="similarity">
    <text evidence="2">Belongs to the ZC3H14 family.</text>
</comment>
<name>A0A914PTU5_9BILA</name>
<dbReference type="PROSITE" id="PS50103">
    <property type="entry name" value="ZF_C3H1"/>
    <property type="match status" value="1"/>
</dbReference>
<reference evidence="13" key="1">
    <citation type="submission" date="2022-11" db="UniProtKB">
        <authorList>
            <consortium name="WormBaseParasite"/>
        </authorList>
    </citation>
    <scope>IDENTIFICATION</scope>
</reference>
<evidence type="ECO:0000259" key="11">
    <source>
        <dbReference type="PROSITE" id="PS50103"/>
    </source>
</evidence>
<keyword evidence="7 9" id="KW-0862">Zinc</keyword>
<evidence type="ECO:0000313" key="12">
    <source>
        <dbReference type="Proteomes" id="UP000887578"/>
    </source>
</evidence>
<feature type="compositionally biased region" description="Basic residues" evidence="10">
    <location>
        <begin position="68"/>
        <end position="81"/>
    </location>
</feature>
<keyword evidence="12" id="KW-1185">Reference proteome</keyword>
<feature type="zinc finger region" description="C3H1-type" evidence="9">
    <location>
        <begin position="442"/>
        <end position="467"/>
    </location>
</feature>
<evidence type="ECO:0000256" key="10">
    <source>
        <dbReference type="SAM" id="MobiDB-lite"/>
    </source>
</evidence>
<evidence type="ECO:0000256" key="3">
    <source>
        <dbReference type="ARBA" id="ARBA00015071"/>
    </source>
</evidence>
<feature type="compositionally biased region" description="Basic and acidic residues" evidence="10">
    <location>
        <begin position="82"/>
        <end position="97"/>
    </location>
</feature>
<evidence type="ECO:0000256" key="1">
    <source>
        <dbReference type="ARBA" id="ARBA00004123"/>
    </source>
</evidence>
<keyword evidence="5" id="KW-0677">Repeat</keyword>
<dbReference type="PANTHER" id="PTHR14738:SF29">
    <property type="entry name" value="ZINC FINGER CCCH DOMAIN-CONTAINING PROTEIN 14"/>
    <property type="match status" value="1"/>
</dbReference>
<feature type="compositionally biased region" description="Basic and acidic residues" evidence="10">
    <location>
        <begin position="125"/>
        <end position="147"/>
    </location>
</feature>
<dbReference type="InterPro" id="IPR040366">
    <property type="entry name" value="Nab2/ZC3H14"/>
</dbReference>
<feature type="compositionally biased region" description="Basic and acidic residues" evidence="10">
    <location>
        <begin position="43"/>
        <end position="67"/>
    </location>
</feature>
<dbReference type="WBParaSite" id="PDA_v2.g18285.t1">
    <property type="protein sequence ID" value="PDA_v2.g18285.t1"/>
    <property type="gene ID" value="PDA_v2.g18285"/>
</dbReference>
<dbReference type="InterPro" id="IPR000571">
    <property type="entry name" value="Znf_CCCH"/>
</dbReference>
<dbReference type="GO" id="GO:0008270">
    <property type="term" value="F:zinc ion binding"/>
    <property type="evidence" value="ECO:0007669"/>
    <property type="project" value="UniProtKB-KW"/>
</dbReference>
<proteinExistence type="inferred from homology"/>
<sequence length="489" mass="56378">MIMIANKKDKAKMKNDLMLFLNDNTDPFVDWLFDFFEKVNKKENEEARAREPEKVVAKKRHSSEERRKSKSRSPVRRSRSRSPREKRGGRHEDDKPKRAPIRAPTPKRERERTSRRKDERRRRSRSAESDDRRSSNKRRDDRKRITYSDEDDEEPHKTMKSHVVSKIERPPSPKVASQVVVKRRKPDPIDAKAGSSIFKRALTSLRDDEQPLSKQRRRESDVLQVNSLRTSRRTVTQNDDESDLSEDEEEERETQFIVKMGKGAITRKTIRASMDEAPPGDENYAVQHAIAAAEKVNRRKRRADDPVLAFLKLSGAQRTQKGAIDIGNEEAAKRKRKMLVAAAATHGAIPPSSLAKHWNGKIEFDDDDDEEDESDDEAEIDAFLASAHDSRIPPTEVLSRPLQYTVPQKKQFGTSKPPEVGKIAERCKFWPKCRNEETCSYSHPSKPCINFPNCWFGDKCMFIHPQCKFEPNCSKPTCPYTHTLPRPVA</sequence>
<evidence type="ECO:0000256" key="5">
    <source>
        <dbReference type="ARBA" id="ARBA00022737"/>
    </source>
</evidence>
<evidence type="ECO:0000256" key="6">
    <source>
        <dbReference type="ARBA" id="ARBA00022771"/>
    </source>
</evidence>
<dbReference type="Gene3D" id="4.10.1000.30">
    <property type="match status" value="1"/>
</dbReference>
<evidence type="ECO:0000256" key="7">
    <source>
        <dbReference type="ARBA" id="ARBA00022833"/>
    </source>
</evidence>
<dbReference type="GO" id="GO:0005634">
    <property type="term" value="C:nucleus"/>
    <property type="evidence" value="ECO:0007669"/>
    <property type="project" value="UniProtKB-SubCell"/>
</dbReference>
<feature type="compositionally biased region" description="Acidic residues" evidence="10">
    <location>
        <begin position="238"/>
        <end position="252"/>
    </location>
</feature>
<feature type="domain" description="C3H1-type" evidence="11">
    <location>
        <begin position="442"/>
        <end position="467"/>
    </location>
</feature>
<accession>A0A914PTU5</accession>
<evidence type="ECO:0000313" key="13">
    <source>
        <dbReference type="WBParaSite" id="PDA_v2.g18285.t1"/>
    </source>
</evidence>